<dbReference type="Proteomes" id="UP001321477">
    <property type="component" value="Chromosome"/>
</dbReference>
<evidence type="ECO:0000313" key="4">
    <source>
        <dbReference type="Proteomes" id="UP001321477"/>
    </source>
</evidence>
<dbReference type="Gene3D" id="3.40.50.1820">
    <property type="entry name" value="alpha/beta hydrolase"/>
    <property type="match status" value="1"/>
</dbReference>
<gene>
    <name evidence="3" type="ORF">GCM10025870_12290</name>
</gene>
<dbReference type="GO" id="GO:0016787">
    <property type="term" value="F:hydrolase activity"/>
    <property type="evidence" value="ECO:0007669"/>
    <property type="project" value="UniProtKB-KW"/>
</dbReference>
<dbReference type="PANTHER" id="PTHR43433">
    <property type="entry name" value="HYDROLASE, ALPHA/BETA FOLD FAMILY PROTEIN"/>
    <property type="match status" value="1"/>
</dbReference>
<protein>
    <submittedName>
        <fullName evidence="3">Alpha/beta hydrolase</fullName>
    </submittedName>
</protein>
<evidence type="ECO:0000259" key="2">
    <source>
        <dbReference type="Pfam" id="PF12697"/>
    </source>
</evidence>
<reference evidence="4" key="1">
    <citation type="journal article" date="2019" name="Int. J. Syst. Evol. Microbiol.">
        <title>The Global Catalogue of Microorganisms (GCM) 10K type strain sequencing project: providing services to taxonomists for standard genome sequencing and annotation.</title>
        <authorList>
            <consortium name="The Broad Institute Genomics Platform"/>
            <consortium name="The Broad Institute Genome Sequencing Center for Infectious Disease"/>
            <person name="Wu L."/>
            <person name="Ma J."/>
        </authorList>
    </citation>
    <scope>NUCLEOTIDE SEQUENCE [LARGE SCALE GENOMIC DNA]</scope>
    <source>
        <strain evidence="4">NBRC 109019</strain>
    </source>
</reference>
<feature type="domain" description="AB hydrolase-1" evidence="2">
    <location>
        <begin position="48"/>
        <end position="285"/>
    </location>
</feature>
<feature type="compositionally biased region" description="Basic and acidic residues" evidence="1">
    <location>
        <begin position="1"/>
        <end position="18"/>
    </location>
</feature>
<dbReference type="Pfam" id="PF12697">
    <property type="entry name" value="Abhydrolase_6"/>
    <property type="match status" value="1"/>
</dbReference>
<dbReference type="EMBL" id="AP027734">
    <property type="protein sequence ID" value="BDZ54156.1"/>
    <property type="molecule type" value="Genomic_DNA"/>
</dbReference>
<dbReference type="InterPro" id="IPR000073">
    <property type="entry name" value="AB_hydrolase_1"/>
</dbReference>
<sequence>MHSPDPRRSDASRDHRPTAETARGDIPGSGVTASGIAFDRVAGSGIPVVLIHAGVADRRMWDPHWTELGSARAAVRLDLRGFGESTTEPDGEWSHVDDVLETLRHLGIERAHLVGASFGSGVAVEAALTAPDLVESLLVCPPGGSLLATMTPDLRRFIDAENDALARGDLAAAVEANVDAWVVGPHRTADDVDPAVVAAVRTMQRRAFEIDAAWAGSAPVELEPAALDRLSEIAVRTLVLVGTHDLETTHDAASRLVAGIAGARRIDWPDAAHLPSLEKPAAFLDLLLDWTAPPGTASRPGPAAR</sequence>
<keyword evidence="4" id="KW-1185">Reference proteome</keyword>
<name>A0ABN6YAT8_9MICO</name>
<evidence type="ECO:0000256" key="1">
    <source>
        <dbReference type="SAM" id="MobiDB-lite"/>
    </source>
</evidence>
<proteinExistence type="predicted"/>
<feature type="region of interest" description="Disordered" evidence="1">
    <location>
        <begin position="1"/>
        <end position="29"/>
    </location>
</feature>
<dbReference type="PANTHER" id="PTHR43433:SF5">
    <property type="entry name" value="AB HYDROLASE-1 DOMAIN-CONTAINING PROTEIN"/>
    <property type="match status" value="1"/>
</dbReference>
<dbReference type="InterPro" id="IPR050471">
    <property type="entry name" value="AB_hydrolase"/>
</dbReference>
<dbReference type="SUPFAM" id="SSF53474">
    <property type="entry name" value="alpha/beta-Hydrolases"/>
    <property type="match status" value="1"/>
</dbReference>
<keyword evidence="3" id="KW-0378">Hydrolase</keyword>
<dbReference type="InterPro" id="IPR029058">
    <property type="entry name" value="AB_hydrolase_fold"/>
</dbReference>
<evidence type="ECO:0000313" key="3">
    <source>
        <dbReference type="EMBL" id="BDZ54156.1"/>
    </source>
</evidence>
<accession>A0ABN6YAT8</accession>
<dbReference type="PRINTS" id="PR00111">
    <property type="entry name" value="ABHYDROLASE"/>
</dbReference>
<organism evidence="3 4">
    <name type="scientific">Agromyces marinus</name>
    <dbReference type="NCBI Taxonomy" id="1389020"/>
    <lineage>
        <taxon>Bacteria</taxon>
        <taxon>Bacillati</taxon>
        <taxon>Actinomycetota</taxon>
        <taxon>Actinomycetes</taxon>
        <taxon>Micrococcales</taxon>
        <taxon>Microbacteriaceae</taxon>
        <taxon>Agromyces</taxon>
    </lineage>
</organism>